<evidence type="ECO:0000313" key="2">
    <source>
        <dbReference type="Proteomes" id="UP000095544"/>
    </source>
</evidence>
<evidence type="ECO:0000313" key="1">
    <source>
        <dbReference type="EMBL" id="CUN69095.1"/>
    </source>
</evidence>
<dbReference type="OrthoDB" id="9768004at2"/>
<accession>A0A173Z1Q1</accession>
<gene>
    <name evidence="1" type="ORF">ERS852491_00237</name>
</gene>
<proteinExistence type="predicted"/>
<dbReference type="SUPFAM" id="SSF56436">
    <property type="entry name" value="C-type lectin-like"/>
    <property type="match status" value="1"/>
</dbReference>
<dbReference type="EMBL" id="CYZU01000002">
    <property type="protein sequence ID" value="CUN69095.1"/>
    <property type="molecule type" value="Genomic_DNA"/>
</dbReference>
<dbReference type="AlphaFoldDB" id="A0A173Z1Q1"/>
<dbReference type="RefSeq" id="WP_055150146.1">
    <property type="nucleotide sequence ID" value="NZ_CYZU01000002.1"/>
</dbReference>
<name>A0A173Z1Q1_9FIRM</name>
<dbReference type="STRING" id="39482.ERS852491_00237"/>
<dbReference type="InterPro" id="IPR042095">
    <property type="entry name" value="SUMF_sf"/>
</dbReference>
<dbReference type="Proteomes" id="UP000095544">
    <property type="component" value="Unassembled WGS sequence"/>
</dbReference>
<reference evidence="1 2" key="1">
    <citation type="submission" date="2015-09" db="EMBL/GenBank/DDBJ databases">
        <authorList>
            <consortium name="Pathogen Informatics"/>
        </authorList>
    </citation>
    <scope>NUCLEOTIDE SEQUENCE [LARGE SCALE GENOMIC DNA]</scope>
    <source>
        <strain evidence="1 2">2789STDY5834876</strain>
    </source>
</reference>
<sequence>MEVICGRDCRKAIGGKCIREALKIDSSGICTGYEKYRDFYREDNVVIYDDAGLPSVMVKISRPKDTEKIHPMFIIGGEVYDEIYISKYKNCIINGKAYSLPMQKPATDVNLEEAEQACFSKGEGWHLLTAAERGFLAQFCYDNNTLPHGNTNRGEWHGNPEEKCKTYDGYRMLTGSGPETWTHDHSVFGIDGLCGDIWEWFRGLRLMNGRLEIVPNNDAAMNIDLSENSPKWIPVEIGEDSVYMVTEGGIICFTTEAPEEDDYDGCRWEEVEFDFEIPEELKNLGLFNGEPKAYIYVDTEGERLPICGGGWGSASSAGVFGVYLYSSRSNSYSHIGFRSAYYRKRKD</sequence>
<dbReference type="InterPro" id="IPR016187">
    <property type="entry name" value="CTDL_fold"/>
</dbReference>
<organism evidence="1 2">
    <name type="scientific">Faecalicatena contorta</name>
    <dbReference type="NCBI Taxonomy" id="39482"/>
    <lineage>
        <taxon>Bacteria</taxon>
        <taxon>Bacillati</taxon>
        <taxon>Bacillota</taxon>
        <taxon>Clostridia</taxon>
        <taxon>Lachnospirales</taxon>
        <taxon>Lachnospiraceae</taxon>
        <taxon>Faecalicatena</taxon>
    </lineage>
</organism>
<protein>
    <submittedName>
        <fullName evidence="1">Uncharacterized protein</fullName>
    </submittedName>
</protein>
<dbReference type="Gene3D" id="3.90.1580.10">
    <property type="entry name" value="paralog of FGE (formylglycine-generating enzyme)"/>
    <property type="match status" value="1"/>
</dbReference>